<dbReference type="PANTHER" id="PTHR22807">
    <property type="entry name" value="NOP2 YEAST -RELATED NOL1/NOP2/FMU SUN DOMAIN-CONTAINING"/>
    <property type="match status" value="1"/>
</dbReference>
<feature type="domain" description="SAM-dependent MTase RsmB/NOP-type" evidence="7">
    <location>
        <begin position="265"/>
        <end position="452"/>
    </location>
</feature>
<keyword evidence="1 5" id="KW-0489">Methyltransferase</keyword>
<dbReference type="InterPro" id="IPR049560">
    <property type="entry name" value="MeTrfase_RsmB-F_NOP2_cat"/>
</dbReference>
<feature type="region of interest" description="Disordered" evidence="6">
    <location>
        <begin position="104"/>
        <end position="137"/>
    </location>
</feature>
<dbReference type="GO" id="GO:0003723">
    <property type="term" value="F:RNA binding"/>
    <property type="evidence" value="ECO:0007669"/>
    <property type="project" value="UniProtKB-UniRule"/>
</dbReference>
<evidence type="ECO:0000256" key="5">
    <source>
        <dbReference type="PROSITE-ProRule" id="PRU01023"/>
    </source>
</evidence>
<evidence type="ECO:0000259" key="7">
    <source>
        <dbReference type="PROSITE" id="PS51686"/>
    </source>
</evidence>
<dbReference type="Proteomes" id="UP001142489">
    <property type="component" value="Unassembled WGS sequence"/>
</dbReference>
<feature type="region of interest" description="Disordered" evidence="6">
    <location>
        <begin position="455"/>
        <end position="497"/>
    </location>
</feature>
<sequence length="497" mass="53231">MREKRGGGGGGGGRGGPPGLYRAAASVLARLERREGALKTLVYGSGFPRARQLYALVAETRRYAPALEALLEASGLLRAERKLPPPLARVLVYELLFGQGLRGGGGGGEGPGAQAPRPPPRRAGSPQGAQEGEPQRGPAAARRRCDCCCCWRWWWSCALAAAALRACERAEDARRGCGGLFQAPGLLLPGQSLGRPGGSQDFVREEIPAGPPPARLVGPAPQDGSPPGPLVQSRTPHPSRQGQLPPGLPLEPGARVPRHRRLRRPGEQNQPAGGLMNNKGRIFAFDLDAQRLATMNTMLIRAGATCCELAHRDFLTTDPGDPKFGKVRYILLDPSCSGSGIVDRSPGEEEDPSLPQRLQGLAGFQRKMLAHALKFPALHRLVYSTCSVHREENEDVVWDALEQQGKGFRLVEALPSWPHRGLDVFAGAKSCLRASPQDTLTNGFFVAVLERRHTGDGGADSPVQLPGAGTEGKQVSPSHAAKKRRKKRQKKEAPVKA</sequence>
<dbReference type="GO" id="GO:0008173">
    <property type="term" value="F:RNA methyltransferase activity"/>
    <property type="evidence" value="ECO:0007669"/>
    <property type="project" value="InterPro"/>
</dbReference>
<feature type="binding site" evidence="5">
    <location>
        <position position="313"/>
    </location>
    <ligand>
        <name>S-adenosyl-L-methionine</name>
        <dbReference type="ChEBI" id="CHEBI:59789"/>
    </ligand>
</feature>
<evidence type="ECO:0000256" key="3">
    <source>
        <dbReference type="ARBA" id="ARBA00022691"/>
    </source>
</evidence>
<dbReference type="PANTHER" id="PTHR22807:SF4">
    <property type="entry name" value="28S RRNA (CYTOSINE-C(5))-METHYLTRANSFERASE"/>
    <property type="match status" value="1"/>
</dbReference>
<dbReference type="Pfam" id="PF21153">
    <property type="entry name" value="NSUN5_N"/>
    <property type="match status" value="1"/>
</dbReference>
<dbReference type="SUPFAM" id="SSF53335">
    <property type="entry name" value="S-adenosyl-L-methionine-dependent methyltransferases"/>
    <property type="match status" value="1"/>
</dbReference>
<evidence type="ECO:0000256" key="6">
    <source>
        <dbReference type="SAM" id="MobiDB-lite"/>
    </source>
</evidence>
<comment type="caution">
    <text evidence="8">The sequence shown here is derived from an EMBL/GenBank/DDBJ whole genome shotgun (WGS) entry which is preliminary data.</text>
</comment>
<evidence type="ECO:0000256" key="1">
    <source>
        <dbReference type="ARBA" id="ARBA00022603"/>
    </source>
</evidence>
<feature type="binding site" evidence="5">
    <location>
        <position position="286"/>
    </location>
    <ligand>
        <name>S-adenosyl-L-methionine</name>
        <dbReference type="ChEBI" id="CHEBI:59789"/>
    </ligand>
</feature>
<evidence type="ECO:0000313" key="8">
    <source>
        <dbReference type="EMBL" id="KAJ7305130.1"/>
    </source>
</evidence>
<feature type="region of interest" description="Disordered" evidence="6">
    <location>
        <begin position="188"/>
        <end position="277"/>
    </location>
</feature>
<name>A0A9Q0X7X2_9SAUR</name>
<dbReference type="OrthoDB" id="435282at2759"/>
<dbReference type="PROSITE" id="PS51686">
    <property type="entry name" value="SAM_MT_RSMB_NOP"/>
    <property type="match status" value="1"/>
</dbReference>
<protein>
    <recommendedName>
        <fullName evidence="7">SAM-dependent MTase RsmB/NOP-type domain-containing protein</fullName>
    </recommendedName>
</protein>
<feature type="binding site" evidence="5">
    <location>
        <position position="333"/>
    </location>
    <ligand>
        <name>S-adenosyl-L-methionine</name>
        <dbReference type="ChEBI" id="CHEBI:59789"/>
    </ligand>
</feature>
<comment type="caution">
    <text evidence="5">Lacks conserved residue(s) required for the propagation of feature annotation.</text>
</comment>
<dbReference type="InterPro" id="IPR023267">
    <property type="entry name" value="RCMT"/>
</dbReference>
<gene>
    <name evidence="8" type="ORF">JRQ81_011002</name>
</gene>
<accession>A0A9Q0X7X2</accession>
<dbReference type="InterPro" id="IPR029063">
    <property type="entry name" value="SAM-dependent_MTases_sf"/>
</dbReference>
<dbReference type="AlphaFoldDB" id="A0A9Q0X7X2"/>
<proteinExistence type="inferred from homology"/>
<keyword evidence="9" id="KW-1185">Reference proteome</keyword>
<dbReference type="PRINTS" id="PR02008">
    <property type="entry name" value="RCMTFAMILY"/>
</dbReference>
<feature type="compositionally biased region" description="Basic residues" evidence="6">
    <location>
        <begin position="480"/>
        <end position="490"/>
    </location>
</feature>
<evidence type="ECO:0000256" key="2">
    <source>
        <dbReference type="ARBA" id="ARBA00022679"/>
    </source>
</evidence>
<evidence type="ECO:0000256" key="4">
    <source>
        <dbReference type="ARBA" id="ARBA00022884"/>
    </source>
</evidence>
<feature type="active site" description="Nucleophile" evidence="5">
    <location>
        <position position="386"/>
    </location>
</feature>
<dbReference type="Gene3D" id="3.40.50.150">
    <property type="entry name" value="Vaccinia Virus protein VP39"/>
    <property type="match status" value="1"/>
</dbReference>
<dbReference type="InterPro" id="IPR001678">
    <property type="entry name" value="MeTrfase_RsmB-F_NOP2_dom"/>
</dbReference>
<comment type="similarity">
    <text evidence="5">Belongs to the class I-like SAM-binding methyltransferase superfamily. RsmB/NOP family.</text>
</comment>
<feature type="compositionally biased region" description="Low complexity" evidence="6">
    <location>
        <begin position="241"/>
        <end position="255"/>
    </location>
</feature>
<dbReference type="EMBL" id="JAPFRF010000022">
    <property type="protein sequence ID" value="KAJ7305130.1"/>
    <property type="molecule type" value="Genomic_DNA"/>
</dbReference>
<dbReference type="GO" id="GO:0070475">
    <property type="term" value="P:rRNA base methylation"/>
    <property type="evidence" value="ECO:0007669"/>
    <property type="project" value="TreeGrafter"/>
</dbReference>
<keyword evidence="4 5" id="KW-0694">RNA-binding</keyword>
<organism evidence="8 9">
    <name type="scientific">Phrynocephalus forsythii</name>
    <dbReference type="NCBI Taxonomy" id="171643"/>
    <lineage>
        <taxon>Eukaryota</taxon>
        <taxon>Metazoa</taxon>
        <taxon>Chordata</taxon>
        <taxon>Craniata</taxon>
        <taxon>Vertebrata</taxon>
        <taxon>Euteleostomi</taxon>
        <taxon>Lepidosauria</taxon>
        <taxon>Squamata</taxon>
        <taxon>Bifurcata</taxon>
        <taxon>Unidentata</taxon>
        <taxon>Episquamata</taxon>
        <taxon>Toxicofera</taxon>
        <taxon>Iguania</taxon>
        <taxon>Acrodonta</taxon>
        <taxon>Agamidae</taxon>
        <taxon>Agaminae</taxon>
        <taxon>Phrynocephalus</taxon>
    </lineage>
</organism>
<keyword evidence="3 5" id="KW-0949">S-adenosyl-L-methionine</keyword>
<reference evidence="8" key="1">
    <citation type="journal article" date="2023" name="DNA Res.">
        <title>Chromosome-level genome assembly of Phrynocephalus forsythii using third-generation DNA sequencing and Hi-C analysis.</title>
        <authorList>
            <person name="Qi Y."/>
            <person name="Zhao W."/>
            <person name="Zhao Y."/>
            <person name="Niu C."/>
            <person name="Cao S."/>
            <person name="Zhang Y."/>
        </authorList>
    </citation>
    <scope>NUCLEOTIDE SEQUENCE</scope>
    <source>
        <tissue evidence="8">Muscle</tissue>
    </source>
</reference>
<dbReference type="InterPro" id="IPR048889">
    <property type="entry name" value="NSUN5_RCM1_N"/>
</dbReference>
<evidence type="ECO:0000313" key="9">
    <source>
        <dbReference type="Proteomes" id="UP001142489"/>
    </source>
</evidence>
<dbReference type="Pfam" id="PF01189">
    <property type="entry name" value="Methyltr_RsmB-F"/>
    <property type="match status" value="1"/>
</dbReference>
<dbReference type="GO" id="GO:0005730">
    <property type="term" value="C:nucleolus"/>
    <property type="evidence" value="ECO:0007669"/>
    <property type="project" value="TreeGrafter"/>
</dbReference>
<keyword evidence="2 5" id="KW-0808">Transferase</keyword>